<evidence type="ECO:0000256" key="12">
    <source>
        <dbReference type="ARBA" id="ARBA00023136"/>
    </source>
</evidence>
<evidence type="ECO:0000256" key="2">
    <source>
        <dbReference type="ARBA" id="ARBA00004115"/>
    </source>
</evidence>
<evidence type="ECO:0000256" key="10">
    <source>
        <dbReference type="ARBA" id="ARBA00022843"/>
    </source>
</evidence>
<dbReference type="Proteomes" id="UP001634394">
    <property type="component" value="Unassembled WGS sequence"/>
</dbReference>
<keyword evidence="8 16" id="KW-0732">Signal</keyword>
<keyword evidence="19" id="KW-1185">Reference proteome</keyword>
<dbReference type="EMBL" id="JBJQND010000015">
    <property type="protein sequence ID" value="KAL3853431.1"/>
    <property type="molecule type" value="Genomic_DNA"/>
</dbReference>
<gene>
    <name evidence="17" type="ORF">ACJMK2_016968</name>
    <name evidence="18" type="ORF">ACJMK2_016974</name>
</gene>
<evidence type="ECO:0000256" key="7">
    <source>
        <dbReference type="ARBA" id="ARBA00022692"/>
    </source>
</evidence>
<evidence type="ECO:0000256" key="15">
    <source>
        <dbReference type="SAM" id="Phobius"/>
    </source>
</evidence>
<evidence type="ECO:0000256" key="6">
    <source>
        <dbReference type="ARBA" id="ARBA00022499"/>
    </source>
</evidence>
<dbReference type="EMBL" id="JBJQND010000015">
    <property type="protein sequence ID" value="KAL3853437.1"/>
    <property type="molecule type" value="Genomic_DNA"/>
</dbReference>
<evidence type="ECO:0000256" key="14">
    <source>
        <dbReference type="ARBA" id="ARBA00031791"/>
    </source>
</evidence>
<proteinExistence type="inferred from homology"/>
<evidence type="ECO:0000313" key="18">
    <source>
        <dbReference type="EMBL" id="KAL3853437.1"/>
    </source>
</evidence>
<dbReference type="AlphaFoldDB" id="A0ABD3UVF6"/>
<keyword evidence="7 15" id="KW-0812">Transmembrane</keyword>
<evidence type="ECO:0000256" key="3">
    <source>
        <dbReference type="ARBA" id="ARBA00009294"/>
    </source>
</evidence>
<accession>A0ABD3UVF6</accession>
<evidence type="ECO:0000256" key="11">
    <source>
        <dbReference type="ARBA" id="ARBA00022989"/>
    </source>
</evidence>
<name>A0ABD3UVF6_SINWO</name>
<evidence type="ECO:0000256" key="1">
    <source>
        <dbReference type="ARBA" id="ARBA00002838"/>
    </source>
</evidence>
<reference evidence="17 19" key="1">
    <citation type="submission" date="2024-11" db="EMBL/GenBank/DDBJ databases">
        <title>Chromosome-level genome assembly of the freshwater bivalve Anodonta woodiana.</title>
        <authorList>
            <person name="Chen X."/>
        </authorList>
    </citation>
    <scope>NUCLEOTIDE SEQUENCE [LARGE SCALE GENOMIC DNA]</scope>
    <source>
        <strain evidence="17">MN2024</strain>
        <tissue evidence="17">Gills</tissue>
    </source>
</reference>
<comment type="caution">
    <text evidence="17">The sequence shown here is derived from an EMBL/GenBank/DDBJ whole genome shotgun (WGS) entry which is preliminary data.</text>
</comment>
<comment type="similarity">
    <text evidence="3">Belongs to the TRAP-delta family.</text>
</comment>
<dbReference type="PANTHER" id="PTHR12731:SF1">
    <property type="entry name" value="TRANSLOCON-ASSOCIATED PROTEIN SUBUNIT DELTA"/>
    <property type="match status" value="1"/>
</dbReference>
<comment type="subcellular location">
    <subcellularLocation>
        <location evidence="2">Endoplasmic reticulum membrane</location>
        <topology evidence="2">Single-pass type I membrane protein</topology>
    </subcellularLocation>
</comment>
<comment type="subunit">
    <text evidence="4">Heterotetramer of TRAP-alpha, TRAP-beta, TRAP-delta and TRAP-gamma.</text>
</comment>
<keyword evidence="6" id="KW-1017">Isopeptide bond</keyword>
<keyword evidence="11 15" id="KW-1133">Transmembrane helix</keyword>
<protein>
    <recommendedName>
        <fullName evidence="5">Translocon-associated protein subunit delta</fullName>
    </recommendedName>
    <alternativeName>
        <fullName evidence="14">Signal sequence receptor subunit delta</fullName>
    </alternativeName>
</protein>
<evidence type="ECO:0000313" key="19">
    <source>
        <dbReference type="Proteomes" id="UP001634394"/>
    </source>
</evidence>
<dbReference type="GO" id="GO:0005789">
    <property type="term" value="C:endoplasmic reticulum membrane"/>
    <property type="evidence" value="ECO:0007669"/>
    <property type="project" value="UniProtKB-SubCell"/>
</dbReference>
<evidence type="ECO:0000313" key="17">
    <source>
        <dbReference type="EMBL" id="KAL3853431.1"/>
    </source>
</evidence>
<keyword evidence="9" id="KW-0256">Endoplasmic reticulum</keyword>
<evidence type="ECO:0000256" key="16">
    <source>
        <dbReference type="SAM" id="SignalP"/>
    </source>
</evidence>
<dbReference type="InterPro" id="IPR008855">
    <property type="entry name" value="TRAP-delta"/>
</dbReference>
<evidence type="ECO:0000256" key="8">
    <source>
        <dbReference type="ARBA" id="ARBA00022729"/>
    </source>
</evidence>
<feature type="signal peptide" evidence="16">
    <location>
        <begin position="1"/>
        <end position="21"/>
    </location>
</feature>
<keyword evidence="10" id="KW-0832">Ubl conjugation</keyword>
<dbReference type="PANTHER" id="PTHR12731">
    <property type="entry name" value="TRANSLOCON-ASSOCIATED PROTEIN, DELTA SUBUNIT"/>
    <property type="match status" value="1"/>
</dbReference>
<evidence type="ECO:0000256" key="9">
    <source>
        <dbReference type="ARBA" id="ARBA00022824"/>
    </source>
</evidence>
<keyword evidence="13" id="KW-1015">Disulfide bond</keyword>
<feature type="transmembrane region" description="Helical" evidence="15">
    <location>
        <begin position="145"/>
        <end position="164"/>
    </location>
</feature>
<comment type="function">
    <text evidence="1">TRAP proteins are part of a complex whose function is to bind calcium to the ER membrane and thereby regulate the retention of ER resident proteins.</text>
</comment>
<sequence length="174" mass="19279">MATNGWIIFVITLFAPLLVAGDTCLSPSVKSKYYITTEAAASVDTVFIVEFQLTCKNGLKNLNLYADINGKFLPVTITDDSKSQYQVSYSDENKNLPAGNYDVRFYDEEGYSILRKAQRSGETNDSIKPLFTIALNHPGVWKGPVVQSEFIAAVVAILVWYVAYSAKSQLQSDK</sequence>
<evidence type="ECO:0000256" key="4">
    <source>
        <dbReference type="ARBA" id="ARBA00011819"/>
    </source>
</evidence>
<organism evidence="17 19">
    <name type="scientific">Sinanodonta woodiana</name>
    <name type="common">Chinese pond mussel</name>
    <name type="synonym">Anodonta woodiana</name>
    <dbReference type="NCBI Taxonomy" id="1069815"/>
    <lineage>
        <taxon>Eukaryota</taxon>
        <taxon>Metazoa</taxon>
        <taxon>Spiralia</taxon>
        <taxon>Lophotrochozoa</taxon>
        <taxon>Mollusca</taxon>
        <taxon>Bivalvia</taxon>
        <taxon>Autobranchia</taxon>
        <taxon>Heteroconchia</taxon>
        <taxon>Palaeoheterodonta</taxon>
        <taxon>Unionida</taxon>
        <taxon>Unionoidea</taxon>
        <taxon>Unionidae</taxon>
        <taxon>Unioninae</taxon>
        <taxon>Sinanodonta</taxon>
    </lineage>
</organism>
<keyword evidence="12 15" id="KW-0472">Membrane</keyword>
<evidence type="ECO:0000256" key="5">
    <source>
        <dbReference type="ARBA" id="ARBA00014387"/>
    </source>
</evidence>
<evidence type="ECO:0000256" key="13">
    <source>
        <dbReference type="ARBA" id="ARBA00023157"/>
    </source>
</evidence>
<feature type="chain" id="PRO_5044725071" description="Translocon-associated protein subunit delta" evidence="16">
    <location>
        <begin position="22"/>
        <end position="174"/>
    </location>
</feature>
<dbReference type="Pfam" id="PF05404">
    <property type="entry name" value="TRAP-delta"/>
    <property type="match status" value="1"/>
</dbReference>